<evidence type="ECO:0000313" key="5">
    <source>
        <dbReference type="Proteomes" id="UP000183203"/>
    </source>
</evidence>
<evidence type="ECO:0000313" key="4">
    <source>
        <dbReference type="EMBL" id="SDC54133.1"/>
    </source>
</evidence>
<dbReference type="Pfam" id="PF13508">
    <property type="entry name" value="Acetyltransf_7"/>
    <property type="match status" value="1"/>
</dbReference>
<dbReference type="InterPro" id="IPR000182">
    <property type="entry name" value="GNAT_dom"/>
</dbReference>
<dbReference type="OrthoDB" id="2935121at2"/>
<reference evidence="4 5" key="1">
    <citation type="submission" date="2016-09" db="EMBL/GenBank/DDBJ databases">
        <authorList>
            <person name="Capua I."/>
            <person name="De Benedictis P."/>
            <person name="Joannis T."/>
            <person name="Lombin L.H."/>
            <person name="Cattoli G."/>
        </authorList>
    </citation>
    <scope>NUCLEOTIDE SEQUENCE [LARGE SCALE GENOMIC DNA]</scope>
    <source>
        <strain evidence="4 5">NIO-1002</strain>
    </source>
</reference>
<dbReference type="Gene3D" id="3.40.630.30">
    <property type="match status" value="1"/>
</dbReference>
<dbReference type="InterPro" id="IPR016181">
    <property type="entry name" value="Acyl_CoA_acyltransferase"/>
</dbReference>
<keyword evidence="2" id="KW-0012">Acyltransferase</keyword>
<evidence type="ECO:0000259" key="3">
    <source>
        <dbReference type="PROSITE" id="PS51186"/>
    </source>
</evidence>
<dbReference type="Proteomes" id="UP000183203">
    <property type="component" value="Unassembled WGS sequence"/>
</dbReference>
<proteinExistence type="predicted"/>
<gene>
    <name evidence="4" type="ORF">SAMN05216418_2492</name>
</gene>
<dbReference type="CDD" id="cd04301">
    <property type="entry name" value="NAT_SF"/>
    <property type="match status" value="1"/>
</dbReference>
<dbReference type="PANTHER" id="PTHR43877">
    <property type="entry name" value="AMINOALKYLPHOSPHONATE N-ACETYLTRANSFERASE-RELATED-RELATED"/>
    <property type="match status" value="1"/>
</dbReference>
<dbReference type="SUPFAM" id="SSF55729">
    <property type="entry name" value="Acyl-CoA N-acyltransferases (Nat)"/>
    <property type="match status" value="1"/>
</dbReference>
<accession>A0A1G6MF37</accession>
<keyword evidence="1 4" id="KW-0808">Transferase</keyword>
<sequence>MTDRAVAVRTAVFPRDTATVSRLAAAYHSQTESEKVERALTDGDAPLPERYAREIAEPATAFHGRRVVIASVGDDDCGMVVVAATPTGTDVSRLWTTPDARGHGVGAALVTAAIDDAAVPVRLSVWEWREPAIRLYRRLGFEPVASWDDREKMVCLERR</sequence>
<dbReference type="PROSITE" id="PS51186">
    <property type="entry name" value="GNAT"/>
    <property type="match status" value="1"/>
</dbReference>
<name>A0A1G6MF37_9MICO</name>
<protein>
    <submittedName>
        <fullName evidence="4">Acetyltransferase (GNAT) family protein</fullName>
    </submittedName>
</protein>
<organism evidence="4 5">
    <name type="scientific">Microbacterium enclense</name>
    <dbReference type="NCBI Taxonomy" id="993073"/>
    <lineage>
        <taxon>Bacteria</taxon>
        <taxon>Bacillati</taxon>
        <taxon>Actinomycetota</taxon>
        <taxon>Actinomycetes</taxon>
        <taxon>Micrococcales</taxon>
        <taxon>Microbacteriaceae</taxon>
        <taxon>Microbacterium</taxon>
    </lineage>
</organism>
<dbReference type="RefSeq" id="WP_074615922.1">
    <property type="nucleotide sequence ID" value="NZ_FMYG01000005.1"/>
</dbReference>
<dbReference type="STRING" id="993073.AS029_11100"/>
<dbReference type="EMBL" id="FMYG01000005">
    <property type="protein sequence ID" value="SDC54133.1"/>
    <property type="molecule type" value="Genomic_DNA"/>
</dbReference>
<dbReference type="GO" id="GO:0016747">
    <property type="term" value="F:acyltransferase activity, transferring groups other than amino-acyl groups"/>
    <property type="evidence" value="ECO:0007669"/>
    <property type="project" value="InterPro"/>
</dbReference>
<dbReference type="InterPro" id="IPR050832">
    <property type="entry name" value="Bact_Acetyltransf"/>
</dbReference>
<evidence type="ECO:0000256" key="1">
    <source>
        <dbReference type="ARBA" id="ARBA00022679"/>
    </source>
</evidence>
<evidence type="ECO:0000256" key="2">
    <source>
        <dbReference type="ARBA" id="ARBA00023315"/>
    </source>
</evidence>
<dbReference type="AlphaFoldDB" id="A0A1G6MF37"/>
<feature type="domain" description="N-acetyltransferase" evidence="3">
    <location>
        <begin position="18"/>
        <end position="159"/>
    </location>
</feature>